<keyword evidence="1" id="KW-0175">Coiled coil</keyword>
<feature type="coiled-coil region" evidence="1">
    <location>
        <begin position="148"/>
        <end position="182"/>
    </location>
</feature>
<accession>A0A7S4FW49</accession>
<evidence type="ECO:0000256" key="1">
    <source>
        <dbReference type="SAM" id="Coils"/>
    </source>
</evidence>
<gene>
    <name evidence="3" type="ORF">EGYM00163_LOCUS28309</name>
</gene>
<name>A0A7S4FW49_9EUGL</name>
<feature type="compositionally biased region" description="Polar residues" evidence="2">
    <location>
        <begin position="1"/>
        <end position="12"/>
    </location>
</feature>
<feature type="region of interest" description="Disordered" evidence="2">
    <location>
        <begin position="1"/>
        <end position="50"/>
    </location>
</feature>
<dbReference type="EMBL" id="HBJA01080976">
    <property type="protein sequence ID" value="CAE0817147.1"/>
    <property type="molecule type" value="Transcribed_RNA"/>
</dbReference>
<organism evidence="3">
    <name type="scientific">Eutreptiella gymnastica</name>
    <dbReference type="NCBI Taxonomy" id="73025"/>
    <lineage>
        <taxon>Eukaryota</taxon>
        <taxon>Discoba</taxon>
        <taxon>Euglenozoa</taxon>
        <taxon>Euglenida</taxon>
        <taxon>Spirocuta</taxon>
        <taxon>Euglenophyceae</taxon>
        <taxon>Eutreptiales</taxon>
        <taxon>Eutreptiaceae</taxon>
        <taxon>Eutreptiella</taxon>
    </lineage>
</organism>
<proteinExistence type="predicted"/>
<evidence type="ECO:0000256" key="2">
    <source>
        <dbReference type="SAM" id="MobiDB-lite"/>
    </source>
</evidence>
<reference evidence="3" key="1">
    <citation type="submission" date="2021-01" db="EMBL/GenBank/DDBJ databases">
        <authorList>
            <person name="Corre E."/>
            <person name="Pelletier E."/>
            <person name="Niang G."/>
            <person name="Scheremetjew M."/>
            <person name="Finn R."/>
            <person name="Kale V."/>
            <person name="Holt S."/>
            <person name="Cochrane G."/>
            <person name="Meng A."/>
            <person name="Brown T."/>
            <person name="Cohen L."/>
        </authorList>
    </citation>
    <scope>NUCLEOTIDE SEQUENCE</scope>
    <source>
        <strain evidence="3">CCMP1594</strain>
    </source>
</reference>
<protein>
    <submittedName>
        <fullName evidence="3">Uncharacterized protein</fullName>
    </submittedName>
</protein>
<feature type="compositionally biased region" description="Pro residues" evidence="2">
    <location>
        <begin position="20"/>
        <end position="31"/>
    </location>
</feature>
<evidence type="ECO:0000313" key="3">
    <source>
        <dbReference type="EMBL" id="CAE0817147.1"/>
    </source>
</evidence>
<sequence>MRQNVLASTRSTAVDGFASPVPPLAGLPSPPNRSRSTPARPTPFSPVSALSHRSADFATEIEDELEAKLRRPTSRGRLLPSMDYTGFINTRANHRVSHAAEIHAKNFVAALMQAPPTRGPEGSPPHSRVAIQQKMMQLEHKVQNTLAKRQARQKLEKEGDDGNRLENRVQQLERLVRDKEQQALRDALCQKETAGRTAITQIEHAEWVQVQHEHWAVKTNILADANYYEEQVVRKALINLEQDIRGDLKQKMEVKLAVVKQHAMLRDAQVRRQRQQAEDLEERNRMRLVAQIQLEISEYLLPGVEEAQTLHRAVVIRTATEAHERIFQKKRVAELAPEFVRNRDKWLEGIQAQQQMVVLSAELGARLSIVTEARTLGVALLDGVVTGEEFGRAWLLQQQDAQAQALAGSFCSDAAQIRRSAISKDWETKARQLVAKEAAAFAQITLLFEETAQRTELSAALTRVLSGSILGLVGLEEVYYRLAHSAKEDWQAQLLWCQILESETRTILGAEATQGMLVRVLSFAELEEQRCRLALQESEVAKLPLIGCQSEECQRRASIAEEWWEGCVQINKATVEECSSQRSADSAAHEMANRRALVDKAAHTYATIQHDFLLGCEELGRKGVTREACVAELQHLVEAESFALRLQMAAECSARTSVLAQAQAEVAELQIKAQSVSWAANLEVQIDAESVARAAVLEEEQKVAAQLQPRRDFSGSLDAEKALELQVKEYDARTALDSQEMEARVRMYVYEADEKFADADPYDEDETMSVVSGWTGRRSEWTTVKADVPLNVREEESRCTLCEAQQSEWVAILLLANSDQQAMKGKAVAKHW</sequence>
<dbReference type="AlphaFoldDB" id="A0A7S4FW49"/>